<dbReference type="PANTHER" id="PTHR31312">
    <property type="entry name" value="TRANSCRIPTION ACTIVATOR GLK1"/>
    <property type="match status" value="1"/>
</dbReference>
<evidence type="ECO:0000256" key="5">
    <source>
        <dbReference type="ARBA" id="ARBA00023242"/>
    </source>
</evidence>
<dbReference type="Gene3D" id="1.10.10.60">
    <property type="entry name" value="Homeodomain-like"/>
    <property type="match status" value="1"/>
</dbReference>
<dbReference type="InterPro" id="IPR006447">
    <property type="entry name" value="Myb_dom_plants"/>
</dbReference>
<evidence type="ECO:0000256" key="6">
    <source>
        <dbReference type="SAM" id="MobiDB-lite"/>
    </source>
</evidence>
<comment type="subcellular location">
    <subcellularLocation>
        <location evidence="1">Nucleus</location>
    </subcellularLocation>
</comment>
<dbReference type="AlphaFoldDB" id="A0A7S1V5R5"/>
<name>A0A7S1V5R5_9STRA</name>
<proteinExistence type="predicted"/>
<dbReference type="EMBL" id="HBGK01030420">
    <property type="protein sequence ID" value="CAD9288827.1"/>
    <property type="molecule type" value="Transcribed_RNA"/>
</dbReference>
<evidence type="ECO:0000256" key="3">
    <source>
        <dbReference type="ARBA" id="ARBA00023125"/>
    </source>
</evidence>
<keyword evidence="3" id="KW-0238">DNA-binding</keyword>
<feature type="region of interest" description="Disordered" evidence="6">
    <location>
        <begin position="51"/>
        <end position="91"/>
    </location>
</feature>
<dbReference type="PANTHER" id="PTHR31312:SF1">
    <property type="entry name" value="TRANSCRIPTION ACTIVATOR GLK1"/>
    <property type="match status" value="1"/>
</dbReference>
<keyword evidence="5" id="KW-0539">Nucleus</keyword>
<evidence type="ECO:0000256" key="4">
    <source>
        <dbReference type="ARBA" id="ARBA00023163"/>
    </source>
</evidence>
<dbReference type="NCBIfam" id="TIGR01557">
    <property type="entry name" value="myb_SHAQKYF"/>
    <property type="match status" value="1"/>
</dbReference>
<sequence length="352" mass="38631">MPHKRKLPLPCRGGSGSPEKIARMSAVTPSGLPLADLQRFRSLSRSVNNILSPSRRLPRQRTQPPASVLPVASPTAVRQASRSHKTGTDEEEQWLEEHHRSFVSAIYDVGMKHSSPSIILASMTTKSEALTGERLKSHLQKYRKNKVDNKTKFLKQYDIGVARLQDGWKAGRRSTSVPTMESELLPPGEQIALLTDKVLHEKHANVASTTTDDVGPERWPNGNPGELLETATEDGIPIPNLTEQEKKTSVGKSLILTLGMFRELRQHIQQLRVRSIPSARGPPASPLPSCASYSSASLESPPTKAANGAAEISHIATTLTASSPQNARPLIEQLASHCTEQYQKSKKEDVYQ</sequence>
<evidence type="ECO:0000256" key="2">
    <source>
        <dbReference type="ARBA" id="ARBA00023015"/>
    </source>
</evidence>
<reference evidence="7" key="1">
    <citation type="submission" date="2021-01" db="EMBL/GenBank/DDBJ databases">
        <authorList>
            <person name="Corre E."/>
            <person name="Pelletier E."/>
            <person name="Niang G."/>
            <person name="Scheremetjew M."/>
            <person name="Finn R."/>
            <person name="Kale V."/>
            <person name="Holt S."/>
            <person name="Cochrane G."/>
            <person name="Meng A."/>
            <person name="Brown T."/>
            <person name="Cohen L."/>
        </authorList>
    </citation>
    <scope>NUCLEOTIDE SEQUENCE</scope>
    <source>
        <strain evidence="7">CCMP 410</strain>
    </source>
</reference>
<evidence type="ECO:0000313" key="7">
    <source>
        <dbReference type="EMBL" id="CAD9288827.1"/>
    </source>
</evidence>
<protein>
    <recommendedName>
        <fullName evidence="8">HTH myb-type domain-containing protein</fullName>
    </recommendedName>
</protein>
<feature type="compositionally biased region" description="Low complexity" evidence="6">
    <location>
        <begin position="287"/>
        <end position="302"/>
    </location>
</feature>
<dbReference type="InterPro" id="IPR044825">
    <property type="entry name" value="GLK1/2-like"/>
</dbReference>
<accession>A0A7S1V5R5</accession>
<keyword evidence="4" id="KW-0804">Transcription</keyword>
<dbReference type="GO" id="GO:0045893">
    <property type="term" value="P:positive regulation of DNA-templated transcription"/>
    <property type="evidence" value="ECO:0007669"/>
    <property type="project" value="InterPro"/>
</dbReference>
<feature type="region of interest" description="Disordered" evidence="6">
    <location>
        <begin position="277"/>
        <end position="305"/>
    </location>
</feature>
<dbReference type="GO" id="GO:0003700">
    <property type="term" value="F:DNA-binding transcription factor activity"/>
    <property type="evidence" value="ECO:0007669"/>
    <property type="project" value="InterPro"/>
</dbReference>
<dbReference type="GO" id="GO:0003677">
    <property type="term" value="F:DNA binding"/>
    <property type="evidence" value="ECO:0007669"/>
    <property type="project" value="UniProtKB-KW"/>
</dbReference>
<keyword evidence="2" id="KW-0805">Transcription regulation</keyword>
<evidence type="ECO:0000256" key="1">
    <source>
        <dbReference type="ARBA" id="ARBA00004123"/>
    </source>
</evidence>
<dbReference type="GO" id="GO:0005634">
    <property type="term" value="C:nucleus"/>
    <property type="evidence" value="ECO:0007669"/>
    <property type="project" value="UniProtKB-SubCell"/>
</dbReference>
<gene>
    <name evidence="7" type="ORF">GOCE00092_LOCUS15878</name>
</gene>
<evidence type="ECO:0008006" key="8">
    <source>
        <dbReference type="Google" id="ProtNLM"/>
    </source>
</evidence>
<feature type="region of interest" description="Disordered" evidence="6">
    <location>
        <begin position="1"/>
        <end position="21"/>
    </location>
</feature>
<organism evidence="7">
    <name type="scientific">Grammatophora oceanica</name>
    <dbReference type="NCBI Taxonomy" id="210454"/>
    <lineage>
        <taxon>Eukaryota</taxon>
        <taxon>Sar</taxon>
        <taxon>Stramenopiles</taxon>
        <taxon>Ochrophyta</taxon>
        <taxon>Bacillariophyta</taxon>
        <taxon>Fragilariophyceae</taxon>
        <taxon>Fragilariophycidae</taxon>
        <taxon>Rhabdonematales</taxon>
        <taxon>Grammatophoraceae</taxon>
        <taxon>Grammatophora</taxon>
    </lineage>
</organism>